<feature type="transmembrane region" description="Helical" evidence="8">
    <location>
        <begin position="380"/>
        <end position="400"/>
    </location>
</feature>
<keyword evidence="11" id="KW-0449">Lipoprotein</keyword>
<evidence type="ECO:0000256" key="2">
    <source>
        <dbReference type="ARBA" id="ARBA00005236"/>
    </source>
</evidence>
<dbReference type="GO" id="GO:0042953">
    <property type="term" value="P:lipoprotein transport"/>
    <property type="evidence" value="ECO:0007669"/>
    <property type="project" value="InterPro"/>
</dbReference>
<dbReference type="Proteomes" id="UP000266426">
    <property type="component" value="Unassembled WGS sequence"/>
</dbReference>
<dbReference type="NCBIfam" id="TIGR02212">
    <property type="entry name" value="lolCE"/>
    <property type="match status" value="1"/>
</dbReference>
<evidence type="ECO:0000256" key="1">
    <source>
        <dbReference type="ARBA" id="ARBA00004651"/>
    </source>
</evidence>
<accession>A0A3A4R4V4</accession>
<evidence type="ECO:0000256" key="6">
    <source>
        <dbReference type="ARBA" id="ARBA00022989"/>
    </source>
</evidence>
<dbReference type="InterPro" id="IPR025857">
    <property type="entry name" value="MacB_PCD"/>
</dbReference>
<evidence type="ECO:0000259" key="9">
    <source>
        <dbReference type="Pfam" id="PF02687"/>
    </source>
</evidence>
<keyword evidence="3" id="KW-0813">Transport</keyword>
<evidence type="ECO:0000256" key="3">
    <source>
        <dbReference type="ARBA" id="ARBA00022448"/>
    </source>
</evidence>
<organism evidence="11 12">
    <name type="scientific">Candidatus Auribacter fodinae</name>
    <dbReference type="NCBI Taxonomy" id="2093366"/>
    <lineage>
        <taxon>Bacteria</taxon>
        <taxon>Pseudomonadati</taxon>
        <taxon>Candidatus Auribacterota</taxon>
        <taxon>Candidatus Auribacteria</taxon>
        <taxon>Candidatus Auribacterales</taxon>
        <taxon>Candidatus Auribacteraceae</taxon>
        <taxon>Candidatus Auribacter</taxon>
    </lineage>
</organism>
<evidence type="ECO:0000256" key="4">
    <source>
        <dbReference type="ARBA" id="ARBA00022475"/>
    </source>
</evidence>
<dbReference type="GO" id="GO:0044874">
    <property type="term" value="P:lipoprotein localization to outer membrane"/>
    <property type="evidence" value="ECO:0007669"/>
    <property type="project" value="TreeGrafter"/>
</dbReference>
<dbReference type="AlphaFoldDB" id="A0A3A4R4V4"/>
<dbReference type="PANTHER" id="PTHR30489:SF0">
    <property type="entry name" value="LIPOPROTEIN-RELEASING SYSTEM TRANSMEMBRANE PROTEIN LOLE"/>
    <property type="match status" value="1"/>
</dbReference>
<feature type="domain" description="ABC3 transporter permease C-terminal" evidence="9">
    <location>
        <begin position="273"/>
        <end position="404"/>
    </location>
</feature>
<feature type="domain" description="MacB-like periplasmic core" evidence="10">
    <location>
        <begin position="28"/>
        <end position="241"/>
    </location>
</feature>
<feature type="transmembrane region" description="Helical" evidence="8">
    <location>
        <begin position="270"/>
        <end position="295"/>
    </location>
</feature>
<reference evidence="11 12" key="1">
    <citation type="journal article" date="2017" name="ISME J.">
        <title>Energy and carbon metabolisms in a deep terrestrial subsurface fluid microbial community.</title>
        <authorList>
            <person name="Momper L."/>
            <person name="Jungbluth S.P."/>
            <person name="Lee M.D."/>
            <person name="Amend J.P."/>
        </authorList>
    </citation>
    <scope>NUCLEOTIDE SEQUENCE [LARGE SCALE GENOMIC DNA]</scope>
    <source>
        <strain evidence="11">SURF_26</strain>
    </source>
</reference>
<dbReference type="EMBL" id="QZJZ01000094">
    <property type="protein sequence ID" value="RJP56511.1"/>
    <property type="molecule type" value="Genomic_DNA"/>
</dbReference>
<dbReference type="InterPro" id="IPR051447">
    <property type="entry name" value="Lipoprotein-release_system"/>
</dbReference>
<dbReference type="InterPro" id="IPR003838">
    <property type="entry name" value="ABC3_permease_C"/>
</dbReference>
<keyword evidence="4" id="KW-1003">Cell membrane</keyword>
<name>A0A3A4R4V4_9BACT</name>
<evidence type="ECO:0000313" key="12">
    <source>
        <dbReference type="Proteomes" id="UP000266426"/>
    </source>
</evidence>
<dbReference type="Pfam" id="PF02687">
    <property type="entry name" value="FtsX"/>
    <property type="match status" value="1"/>
</dbReference>
<protein>
    <submittedName>
        <fullName evidence="11">Lipoprotein-releasing ABC transporter permease subunit</fullName>
    </submittedName>
</protein>
<dbReference type="GO" id="GO:0098797">
    <property type="term" value="C:plasma membrane protein complex"/>
    <property type="evidence" value="ECO:0007669"/>
    <property type="project" value="TreeGrafter"/>
</dbReference>
<evidence type="ECO:0000259" key="10">
    <source>
        <dbReference type="Pfam" id="PF12704"/>
    </source>
</evidence>
<dbReference type="Pfam" id="PF12704">
    <property type="entry name" value="MacB_PCD"/>
    <property type="match status" value="1"/>
</dbReference>
<comment type="caution">
    <text evidence="11">The sequence shown here is derived from an EMBL/GenBank/DDBJ whole genome shotgun (WGS) entry which is preliminary data.</text>
</comment>
<dbReference type="PANTHER" id="PTHR30489">
    <property type="entry name" value="LIPOPROTEIN-RELEASING SYSTEM TRANSMEMBRANE PROTEIN LOLE"/>
    <property type="match status" value="1"/>
</dbReference>
<keyword evidence="7 8" id="KW-0472">Membrane</keyword>
<gene>
    <name evidence="11" type="ORF">C4541_12340</name>
</gene>
<evidence type="ECO:0000256" key="7">
    <source>
        <dbReference type="ARBA" id="ARBA00023136"/>
    </source>
</evidence>
<evidence type="ECO:0000313" key="11">
    <source>
        <dbReference type="EMBL" id="RJP56511.1"/>
    </source>
</evidence>
<evidence type="ECO:0000256" key="5">
    <source>
        <dbReference type="ARBA" id="ARBA00022692"/>
    </source>
</evidence>
<proteinExistence type="inferred from homology"/>
<comment type="subcellular location">
    <subcellularLocation>
        <location evidence="1">Cell membrane</location>
        <topology evidence="1">Multi-pass membrane protein</topology>
    </subcellularLocation>
</comment>
<dbReference type="InterPro" id="IPR011925">
    <property type="entry name" value="LolCE_TM"/>
</dbReference>
<feature type="transmembrane region" description="Helical" evidence="8">
    <location>
        <begin position="23"/>
        <end position="52"/>
    </location>
</feature>
<evidence type="ECO:0000256" key="8">
    <source>
        <dbReference type="SAM" id="Phobius"/>
    </source>
</evidence>
<keyword evidence="5 8" id="KW-0812">Transmembrane</keyword>
<comment type="similarity">
    <text evidence="2">Belongs to the ABC-4 integral membrane protein family. LolC/E subfamily.</text>
</comment>
<feature type="transmembrane region" description="Helical" evidence="8">
    <location>
        <begin position="315"/>
        <end position="337"/>
    </location>
</feature>
<keyword evidence="6 8" id="KW-1133">Transmembrane helix</keyword>
<sequence>MLYPSYELLITLRYLNSKRREKFVPFITMCSLIGIAISVMTLIVVIGVMAGFERDLKSKMISMNAHITIENQVGQGIDNPQQAIQALAKVAHIEYTAPFLMGEALIRTRAGGRGVVLKGINPEQENYVSELAKYVSIGEYRVTGKEVLVGSELARYFSITVGDVIVLNLPTRSATSFGMIPRELKCRVKGIFVSGLYEFDMNFVYMPLDTYQQFLGVGEMVSGINVRVDNFDRSFTVKRDIMNVLGFPYLARTWLERNQNLFRAIHTEKVVMFIILVIAIVIAAFNISSTLVMTVMEKTRDIGVIKSLGATSGSIMKIFLYQGLFVGVIGTISGVLIGRLIISRIDTIADLVSRLFGFEVFPKDIYLFDKIPAYISGFDTAIIACAAVLVSVAAAVYPAWKASILKPVEALRYE</sequence>